<dbReference type="OrthoDB" id="1494148at2"/>
<feature type="region of interest" description="Disordered" evidence="1">
    <location>
        <begin position="69"/>
        <end position="159"/>
    </location>
</feature>
<keyword evidence="3" id="KW-1185">Reference proteome</keyword>
<evidence type="ECO:0008006" key="4">
    <source>
        <dbReference type="Google" id="ProtNLM"/>
    </source>
</evidence>
<dbReference type="AlphaFoldDB" id="A0A2Z3GG86"/>
<evidence type="ECO:0000313" key="2">
    <source>
        <dbReference type="EMBL" id="AWM32789.1"/>
    </source>
</evidence>
<evidence type="ECO:0000313" key="3">
    <source>
        <dbReference type="Proteomes" id="UP000245999"/>
    </source>
</evidence>
<dbReference type="RefSeq" id="WP_109655885.1">
    <property type="nucleotide sequence ID" value="NZ_CP029145.1"/>
</dbReference>
<reference evidence="3" key="1">
    <citation type="submission" date="2018-04" db="EMBL/GenBank/DDBJ databases">
        <title>Complete genome of Antarctic heterotrophic bacterium Hymenobacter nivis.</title>
        <authorList>
            <person name="Terashima M."/>
        </authorList>
    </citation>
    <scope>NUCLEOTIDE SEQUENCE [LARGE SCALE GENOMIC DNA]</scope>
    <source>
        <strain evidence="3">NBRC 111535</strain>
    </source>
</reference>
<accession>A0A2Z3GG86</accession>
<feature type="compositionally biased region" description="Low complexity" evidence="1">
    <location>
        <begin position="132"/>
        <end position="159"/>
    </location>
</feature>
<gene>
    <name evidence="2" type="ORF">DDQ68_08350</name>
</gene>
<dbReference type="EMBL" id="CP029145">
    <property type="protein sequence ID" value="AWM32789.1"/>
    <property type="molecule type" value="Genomic_DNA"/>
</dbReference>
<protein>
    <recommendedName>
        <fullName evidence="4">Polyhydroxyalkanoate synthesis regulator</fullName>
    </recommendedName>
</protein>
<proteinExistence type="predicted"/>
<dbReference type="KEGG" id="hnv:DDQ68_08350"/>
<dbReference type="Proteomes" id="UP000245999">
    <property type="component" value="Chromosome"/>
</dbReference>
<sequence length="159" mass="16230">MEDLFKKFINAGVGYLAQGLAQGNKKVQSTIDALVKDSKLSEQEGKKIVDDLLKSGETKRTELEQQLKGLADRMKDSVGLKGKTKDNAPAASAKKAPAKKAPAKKAGAPKAAGSVASKVAGATQKAAGQVSAPAKARAPKAPAKPRAAARKPAAGSSEA</sequence>
<organism evidence="2 3">
    <name type="scientific">Hymenobacter nivis</name>
    <dbReference type="NCBI Taxonomy" id="1850093"/>
    <lineage>
        <taxon>Bacteria</taxon>
        <taxon>Pseudomonadati</taxon>
        <taxon>Bacteroidota</taxon>
        <taxon>Cytophagia</taxon>
        <taxon>Cytophagales</taxon>
        <taxon>Hymenobacteraceae</taxon>
        <taxon>Hymenobacter</taxon>
    </lineage>
</organism>
<feature type="compositionally biased region" description="Basic and acidic residues" evidence="1">
    <location>
        <begin position="69"/>
        <end position="86"/>
    </location>
</feature>
<evidence type="ECO:0000256" key="1">
    <source>
        <dbReference type="SAM" id="MobiDB-lite"/>
    </source>
</evidence>
<feature type="compositionally biased region" description="Low complexity" evidence="1">
    <location>
        <begin position="104"/>
        <end position="122"/>
    </location>
</feature>
<name>A0A2Z3GG86_9BACT</name>